<dbReference type="PANTHER" id="PTHR21621">
    <property type="entry name" value="RIBOSOMAL PROTEIN S6 MODIFICATION PROTEIN"/>
    <property type="match status" value="1"/>
</dbReference>
<dbReference type="GO" id="GO:0016879">
    <property type="term" value="F:ligase activity, forming carbon-nitrogen bonds"/>
    <property type="evidence" value="ECO:0007669"/>
    <property type="project" value="TreeGrafter"/>
</dbReference>
<dbReference type="AlphaFoldDB" id="A0A8J4HA93"/>
<dbReference type="GO" id="GO:0046872">
    <property type="term" value="F:metal ion binding"/>
    <property type="evidence" value="ECO:0007669"/>
    <property type="project" value="UniProtKB-KW"/>
</dbReference>
<dbReference type="Pfam" id="PF08443">
    <property type="entry name" value="RimK"/>
    <property type="match status" value="1"/>
</dbReference>
<evidence type="ECO:0000256" key="4">
    <source>
        <dbReference type="PROSITE-ProRule" id="PRU00409"/>
    </source>
</evidence>
<protein>
    <submittedName>
        <fullName evidence="6">RimK family alpha-L-glutamate ligase</fullName>
    </submittedName>
</protein>
<evidence type="ECO:0000256" key="1">
    <source>
        <dbReference type="ARBA" id="ARBA00022723"/>
    </source>
</evidence>
<proteinExistence type="predicted"/>
<dbReference type="InterPro" id="IPR013651">
    <property type="entry name" value="ATP-grasp_RimK-type"/>
</dbReference>
<gene>
    <name evidence="6" type="ORF">ENY07_05125</name>
</gene>
<feature type="domain" description="ATP-grasp" evidence="5">
    <location>
        <begin position="103"/>
        <end position="282"/>
    </location>
</feature>
<sequence length="291" mass="30413">MTRVLIAIDRMDWHAGQLRTAFLAHAIEPIFSPLRAASFTPHGLAFPGLDGLPDAVFARAIAAGSFEEITRRLGILHALRALGVTVWNDASAIERCVDKSATAFSLAASGLPTPDTWTVEGVDAARAVFAEAGGELVLKPLFGAQGRGLMRLRTPAELPPPETVSGVYHLQRYIPPGAAGFCDYRLLVCRGAVIAAMARRGADWITNIHRGGRAAPLDPPADLVALAIAAAAAVGADYAGVDLIRDASGTALVLEVNSMPGWRGLQSVSSVPIAARLAAALLADLGAFGQR</sequence>
<dbReference type="GO" id="GO:0005737">
    <property type="term" value="C:cytoplasm"/>
    <property type="evidence" value="ECO:0007669"/>
    <property type="project" value="TreeGrafter"/>
</dbReference>
<accession>A0A8J4HA93</accession>
<keyword evidence="1" id="KW-0479">Metal-binding</keyword>
<dbReference type="PROSITE" id="PS50975">
    <property type="entry name" value="ATP_GRASP"/>
    <property type="match status" value="1"/>
</dbReference>
<dbReference type="Gene3D" id="3.40.50.20">
    <property type="match status" value="1"/>
</dbReference>
<dbReference type="InterPro" id="IPR011761">
    <property type="entry name" value="ATP-grasp"/>
</dbReference>
<evidence type="ECO:0000259" key="5">
    <source>
        <dbReference type="PROSITE" id="PS50975"/>
    </source>
</evidence>
<evidence type="ECO:0000256" key="3">
    <source>
        <dbReference type="ARBA" id="ARBA00022840"/>
    </source>
</evidence>
<dbReference type="PANTHER" id="PTHR21621:SF0">
    <property type="entry name" value="BETA-CITRYLGLUTAMATE SYNTHASE B-RELATED"/>
    <property type="match status" value="1"/>
</dbReference>
<dbReference type="InterPro" id="IPR004666">
    <property type="entry name" value="Rp_bS6_RimK/Lys_biosynth_LsyX"/>
</dbReference>
<dbReference type="SUPFAM" id="SSF56059">
    <property type="entry name" value="Glutathione synthetase ATP-binding domain-like"/>
    <property type="match status" value="1"/>
</dbReference>
<name>A0A8J4HA93_9PROT</name>
<organism evidence="6">
    <name type="scientific">Acidicaldus sp</name>
    <dbReference type="NCBI Taxonomy" id="1872105"/>
    <lineage>
        <taxon>Bacteria</taxon>
        <taxon>Pseudomonadati</taxon>
        <taxon>Pseudomonadota</taxon>
        <taxon>Alphaproteobacteria</taxon>
        <taxon>Acetobacterales</taxon>
        <taxon>Acetobacteraceae</taxon>
        <taxon>Acidicaldus</taxon>
    </lineage>
</organism>
<dbReference type="GO" id="GO:0005524">
    <property type="term" value="F:ATP binding"/>
    <property type="evidence" value="ECO:0007669"/>
    <property type="project" value="UniProtKB-UniRule"/>
</dbReference>
<reference evidence="6" key="1">
    <citation type="journal article" date="2020" name="mSystems">
        <title>Genome- and Community-Level Interaction Insights into Carbon Utilization and Element Cycling Functions of Hydrothermarchaeota in Hydrothermal Sediment.</title>
        <authorList>
            <person name="Zhou Z."/>
            <person name="Liu Y."/>
            <person name="Xu W."/>
            <person name="Pan J."/>
            <person name="Luo Z.H."/>
            <person name="Li M."/>
        </authorList>
    </citation>
    <scope>NUCLEOTIDE SEQUENCE</scope>
    <source>
        <strain evidence="6">SpSt-997</strain>
    </source>
</reference>
<keyword evidence="2 4" id="KW-0547">Nucleotide-binding</keyword>
<dbReference type="EMBL" id="DTQM01000097">
    <property type="protein sequence ID" value="HGC42593.1"/>
    <property type="molecule type" value="Genomic_DNA"/>
</dbReference>
<dbReference type="Gene3D" id="3.30.470.20">
    <property type="entry name" value="ATP-grasp fold, B domain"/>
    <property type="match status" value="1"/>
</dbReference>
<keyword evidence="3 4" id="KW-0067">ATP-binding</keyword>
<comment type="caution">
    <text evidence="6">The sequence shown here is derived from an EMBL/GenBank/DDBJ whole genome shotgun (WGS) entry which is preliminary data.</text>
</comment>
<evidence type="ECO:0000313" key="6">
    <source>
        <dbReference type="EMBL" id="HGC42593.1"/>
    </source>
</evidence>
<keyword evidence="6" id="KW-0436">Ligase</keyword>
<evidence type="ECO:0000256" key="2">
    <source>
        <dbReference type="ARBA" id="ARBA00022741"/>
    </source>
</evidence>
<dbReference type="NCBIfam" id="TIGR00768">
    <property type="entry name" value="rimK_fam"/>
    <property type="match status" value="1"/>
</dbReference>